<keyword evidence="6 10" id="KW-0378">Hydrolase</keyword>
<evidence type="ECO:0000256" key="10">
    <source>
        <dbReference type="HAMAP-Rule" id="MF_01820"/>
    </source>
</evidence>
<keyword evidence="3 10" id="KW-0479">Metal-binding</keyword>
<sequence>MPQGRIVKALAGYYYVQDGDALWQCRARGVFRKKGITPLVGDEVVYETNGTEGTITEILPRTSELIRPPIANIDQAILVFSLVEPDFNPQLLDKFLVHTEAANVDAVICLTKADLLSDKEKLNRIRERCNAIGYPVVVTSSKGKRGIEDIRAYLGGHLSVFAGQSGVGKSSLLNALFSGLSLETAPISQKLGRGRHTTRHVELIHLAEGGWVADTPGFSSLDFQSIEANELGLYFKEMRAMLGECKFRGCLHVNEPGCAVRAAVEAHEIQPARYENYLQFLQEIKERKPRY</sequence>
<feature type="domain" description="EngC GTPase" evidence="11">
    <location>
        <begin position="71"/>
        <end position="219"/>
    </location>
</feature>
<dbReference type="PROSITE" id="PS50936">
    <property type="entry name" value="ENGC_GTPASE"/>
    <property type="match status" value="1"/>
</dbReference>
<evidence type="ECO:0000259" key="12">
    <source>
        <dbReference type="PROSITE" id="PS51721"/>
    </source>
</evidence>
<dbReference type="GO" id="GO:0046872">
    <property type="term" value="F:metal ion binding"/>
    <property type="evidence" value="ECO:0007669"/>
    <property type="project" value="UniProtKB-KW"/>
</dbReference>
<feature type="domain" description="CP-type G" evidence="12">
    <location>
        <begin position="62"/>
        <end position="221"/>
    </location>
</feature>
<protein>
    <recommendedName>
        <fullName evidence="10">Small ribosomal subunit biogenesis GTPase RsgA</fullName>
        <ecNumber evidence="10">3.6.1.-</ecNumber>
    </recommendedName>
</protein>
<keyword evidence="7 10" id="KW-0862">Zinc</keyword>
<dbReference type="CDD" id="cd01854">
    <property type="entry name" value="YjeQ_EngC"/>
    <property type="match status" value="1"/>
</dbReference>
<dbReference type="InterPro" id="IPR030378">
    <property type="entry name" value="G_CP_dom"/>
</dbReference>
<comment type="subcellular location">
    <subcellularLocation>
        <location evidence="10">Cytoplasm</location>
    </subcellularLocation>
</comment>
<dbReference type="InterPro" id="IPR027417">
    <property type="entry name" value="P-loop_NTPase"/>
</dbReference>
<dbReference type="SUPFAM" id="SSF52540">
    <property type="entry name" value="P-loop containing nucleoside triphosphate hydrolases"/>
    <property type="match status" value="1"/>
</dbReference>
<keyword evidence="5 10" id="KW-0547">Nucleotide-binding</keyword>
<dbReference type="HAMAP" id="MF_01820">
    <property type="entry name" value="GTPase_RsgA"/>
    <property type="match status" value="1"/>
</dbReference>
<dbReference type="CDD" id="cd04466">
    <property type="entry name" value="S1_YloQ_GTPase"/>
    <property type="match status" value="1"/>
</dbReference>
<evidence type="ECO:0000256" key="4">
    <source>
        <dbReference type="ARBA" id="ARBA00022730"/>
    </source>
</evidence>
<comment type="subunit">
    <text evidence="10">Monomer. Associates with 30S ribosomal subunit, binds 16S rRNA.</text>
</comment>
<dbReference type="OrthoDB" id="9809485at2"/>
<keyword evidence="1 10" id="KW-0963">Cytoplasm</keyword>
<keyword evidence="9 10" id="KW-0342">GTP-binding</keyword>
<dbReference type="InterPro" id="IPR004881">
    <property type="entry name" value="Ribosome_biogen_GTPase_RsgA"/>
</dbReference>
<comment type="caution">
    <text evidence="13">The sequence shown here is derived from an EMBL/GenBank/DDBJ whole genome shotgun (WGS) entry which is preliminary data.</text>
</comment>
<name>A0A511VA99_9BACL</name>
<dbReference type="SUPFAM" id="SSF50249">
    <property type="entry name" value="Nucleic acid-binding proteins"/>
    <property type="match status" value="1"/>
</dbReference>
<dbReference type="Pfam" id="PF03193">
    <property type="entry name" value="RsgA_GTPase"/>
    <property type="match status" value="1"/>
</dbReference>
<keyword evidence="8 10" id="KW-0694">RNA-binding</keyword>
<dbReference type="GO" id="GO:0019843">
    <property type="term" value="F:rRNA binding"/>
    <property type="evidence" value="ECO:0007669"/>
    <property type="project" value="UniProtKB-KW"/>
</dbReference>
<feature type="binding site" evidence="10">
    <location>
        <position position="258"/>
    </location>
    <ligand>
        <name>Zn(2+)</name>
        <dbReference type="ChEBI" id="CHEBI:29105"/>
    </ligand>
</feature>
<evidence type="ECO:0000256" key="1">
    <source>
        <dbReference type="ARBA" id="ARBA00022490"/>
    </source>
</evidence>
<keyword evidence="14" id="KW-1185">Reference proteome</keyword>
<evidence type="ECO:0000256" key="3">
    <source>
        <dbReference type="ARBA" id="ARBA00022723"/>
    </source>
</evidence>
<keyword evidence="2 10" id="KW-0690">Ribosome biogenesis</keyword>
<evidence type="ECO:0000259" key="11">
    <source>
        <dbReference type="PROSITE" id="PS50936"/>
    </source>
</evidence>
<organism evidence="13 14">
    <name type="scientific">Aneurinibacillus danicus</name>
    <dbReference type="NCBI Taxonomy" id="267746"/>
    <lineage>
        <taxon>Bacteria</taxon>
        <taxon>Bacillati</taxon>
        <taxon>Bacillota</taxon>
        <taxon>Bacilli</taxon>
        <taxon>Bacillales</taxon>
        <taxon>Paenibacillaceae</taxon>
        <taxon>Aneurinibacillus group</taxon>
        <taxon>Aneurinibacillus</taxon>
    </lineage>
</organism>
<dbReference type="InterPro" id="IPR012340">
    <property type="entry name" value="NA-bd_OB-fold"/>
</dbReference>
<evidence type="ECO:0000256" key="8">
    <source>
        <dbReference type="ARBA" id="ARBA00022884"/>
    </source>
</evidence>
<keyword evidence="4 10" id="KW-0699">rRNA-binding</keyword>
<dbReference type="PROSITE" id="PS51721">
    <property type="entry name" value="G_CP"/>
    <property type="match status" value="1"/>
</dbReference>
<dbReference type="PANTHER" id="PTHR32120">
    <property type="entry name" value="SMALL RIBOSOMAL SUBUNIT BIOGENESIS GTPASE RSGA"/>
    <property type="match status" value="1"/>
</dbReference>
<comment type="cofactor">
    <cofactor evidence="10">
        <name>Zn(2+)</name>
        <dbReference type="ChEBI" id="CHEBI:29105"/>
    </cofactor>
    <text evidence="10">Binds 1 zinc ion per subunit.</text>
</comment>
<dbReference type="RefSeq" id="WP_146809445.1">
    <property type="nucleotide sequence ID" value="NZ_BJXX01000067.1"/>
</dbReference>
<comment type="function">
    <text evidence="10">One of several proteins that assist in the late maturation steps of the functional core of the 30S ribosomal subunit. Helps release RbfA from mature subunits. May play a role in the assembly of ribosomal proteins into the subunit. Circularly permuted GTPase that catalyzes slow GTP hydrolysis, GTPase activity is stimulated by the 30S ribosomal subunit.</text>
</comment>
<feature type="binding site" evidence="10">
    <location>
        <begin position="163"/>
        <end position="171"/>
    </location>
    <ligand>
        <name>GTP</name>
        <dbReference type="ChEBI" id="CHEBI:37565"/>
    </ligand>
</feature>
<dbReference type="Pfam" id="PF16745">
    <property type="entry name" value="RsgA_N"/>
    <property type="match status" value="1"/>
</dbReference>
<dbReference type="InterPro" id="IPR031944">
    <property type="entry name" value="RsgA_N"/>
</dbReference>
<evidence type="ECO:0000313" key="14">
    <source>
        <dbReference type="Proteomes" id="UP000321157"/>
    </source>
</evidence>
<feature type="binding site" evidence="10">
    <location>
        <position position="245"/>
    </location>
    <ligand>
        <name>Zn(2+)</name>
        <dbReference type="ChEBI" id="CHEBI:29105"/>
    </ligand>
</feature>
<feature type="binding site" evidence="10">
    <location>
        <position position="250"/>
    </location>
    <ligand>
        <name>Zn(2+)</name>
        <dbReference type="ChEBI" id="CHEBI:29105"/>
    </ligand>
</feature>
<feature type="binding site" evidence="10">
    <location>
        <position position="252"/>
    </location>
    <ligand>
        <name>Zn(2+)</name>
        <dbReference type="ChEBI" id="CHEBI:29105"/>
    </ligand>
</feature>
<accession>A0A511VA99</accession>
<dbReference type="Gene3D" id="1.10.40.50">
    <property type="entry name" value="Probable gtpase engc, domain 3"/>
    <property type="match status" value="1"/>
</dbReference>
<dbReference type="GO" id="GO:0003924">
    <property type="term" value="F:GTPase activity"/>
    <property type="evidence" value="ECO:0007669"/>
    <property type="project" value="UniProtKB-UniRule"/>
</dbReference>
<dbReference type="GO" id="GO:0005737">
    <property type="term" value="C:cytoplasm"/>
    <property type="evidence" value="ECO:0007669"/>
    <property type="project" value="UniProtKB-SubCell"/>
</dbReference>
<evidence type="ECO:0000256" key="2">
    <source>
        <dbReference type="ARBA" id="ARBA00022517"/>
    </source>
</evidence>
<evidence type="ECO:0000256" key="9">
    <source>
        <dbReference type="ARBA" id="ARBA00023134"/>
    </source>
</evidence>
<feature type="binding site" evidence="10">
    <location>
        <begin position="111"/>
        <end position="114"/>
    </location>
    <ligand>
        <name>GTP</name>
        <dbReference type="ChEBI" id="CHEBI:37565"/>
    </ligand>
</feature>
<dbReference type="Gene3D" id="2.40.50.140">
    <property type="entry name" value="Nucleic acid-binding proteins"/>
    <property type="match status" value="1"/>
</dbReference>
<dbReference type="GO" id="GO:0005525">
    <property type="term" value="F:GTP binding"/>
    <property type="evidence" value="ECO:0007669"/>
    <property type="project" value="UniProtKB-UniRule"/>
</dbReference>
<dbReference type="EC" id="3.6.1.-" evidence="10"/>
<dbReference type="Proteomes" id="UP000321157">
    <property type="component" value="Unassembled WGS sequence"/>
</dbReference>
<evidence type="ECO:0000256" key="5">
    <source>
        <dbReference type="ARBA" id="ARBA00022741"/>
    </source>
</evidence>
<evidence type="ECO:0000256" key="6">
    <source>
        <dbReference type="ARBA" id="ARBA00022801"/>
    </source>
</evidence>
<dbReference type="AlphaFoldDB" id="A0A511VA99"/>
<dbReference type="InterPro" id="IPR010914">
    <property type="entry name" value="RsgA_GTPase_dom"/>
</dbReference>
<reference evidence="13 14" key="1">
    <citation type="submission" date="2019-07" db="EMBL/GenBank/DDBJ databases">
        <title>Whole genome shotgun sequence of Aneurinibacillus danicus NBRC 102444.</title>
        <authorList>
            <person name="Hosoyama A."/>
            <person name="Uohara A."/>
            <person name="Ohji S."/>
            <person name="Ichikawa N."/>
        </authorList>
    </citation>
    <scope>NUCLEOTIDE SEQUENCE [LARGE SCALE GENOMIC DNA]</scope>
    <source>
        <strain evidence="13 14">NBRC 102444</strain>
    </source>
</reference>
<gene>
    <name evidence="10 13" type="primary">rsgA</name>
    <name evidence="13" type="ORF">ADA01nite_16220</name>
</gene>
<dbReference type="Gene3D" id="3.40.50.300">
    <property type="entry name" value="P-loop containing nucleotide triphosphate hydrolases"/>
    <property type="match status" value="1"/>
</dbReference>
<proteinExistence type="inferred from homology"/>
<comment type="similarity">
    <text evidence="10">Belongs to the TRAFAC class YlqF/YawG GTPase family. RsgA subfamily.</text>
</comment>
<dbReference type="PANTHER" id="PTHR32120:SF11">
    <property type="entry name" value="SMALL RIBOSOMAL SUBUNIT BIOGENESIS GTPASE RSGA 1, MITOCHONDRIAL-RELATED"/>
    <property type="match status" value="1"/>
</dbReference>
<dbReference type="NCBIfam" id="TIGR00157">
    <property type="entry name" value="ribosome small subunit-dependent GTPase A"/>
    <property type="match status" value="1"/>
</dbReference>
<dbReference type="GO" id="GO:0042274">
    <property type="term" value="P:ribosomal small subunit biogenesis"/>
    <property type="evidence" value="ECO:0007669"/>
    <property type="project" value="UniProtKB-UniRule"/>
</dbReference>
<dbReference type="EMBL" id="BJXX01000067">
    <property type="protein sequence ID" value="GEN34162.1"/>
    <property type="molecule type" value="Genomic_DNA"/>
</dbReference>
<evidence type="ECO:0000313" key="13">
    <source>
        <dbReference type="EMBL" id="GEN34162.1"/>
    </source>
</evidence>
<evidence type="ECO:0000256" key="7">
    <source>
        <dbReference type="ARBA" id="ARBA00022833"/>
    </source>
</evidence>